<reference evidence="1 2" key="1">
    <citation type="submission" date="2022-06" db="EMBL/GenBank/DDBJ databases">
        <title>Isolation of gut microbiota from human fecal samples.</title>
        <authorList>
            <person name="Pamer E.G."/>
            <person name="Barat B."/>
            <person name="Waligurski E."/>
            <person name="Medina S."/>
            <person name="Paddock L."/>
            <person name="Mostad J."/>
        </authorList>
    </citation>
    <scope>NUCLEOTIDE SEQUENCE [LARGE SCALE GENOMIC DNA]</scope>
    <source>
        <strain evidence="1 2">DFI.7.95</strain>
    </source>
</reference>
<dbReference type="EMBL" id="JANGAC010000016">
    <property type="protein sequence ID" value="MCQ4924905.1"/>
    <property type="molecule type" value="Genomic_DNA"/>
</dbReference>
<name>A0ABT1SEJ0_9FIRM</name>
<accession>A0ABT1SEJ0</accession>
<evidence type="ECO:0000313" key="1">
    <source>
        <dbReference type="EMBL" id="MCQ4924905.1"/>
    </source>
</evidence>
<organism evidence="1 2">
    <name type="scientific">Tissierella carlieri</name>
    <dbReference type="NCBI Taxonomy" id="689904"/>
    <lineage>
        <taxon>Bacteria</taxon>
        <taxon>Bacillati</taxon>
        <taxon>Bacillota</taxon>
        <taxon>Tissierellia</taxon>
        <taxon>Tissierellales</taxon>
        <taxon>Tissierellaceae</taxon>
        <taxon>Tissierella</taxon>
    </lineage>
</organism>
<dbReference type="Proteomes" id="UP001524478">
    <property type="component" value="Unassembled WGS sequence"/>
</dbReference>
<comment type="caution">
    <text evidence="1">The sequence shown here is derived from an EMBL/GenBank/DDBJ whole genome shotgun (WGS) entry which is preliminary data.</text>
</comment>
<gene>
    <name evidence="1" type="ORF">NE686_17520</name>
</gene>
<evidence type="ECO:0000313" key="2">
    <source>
        <dbReference type="Proteomes" id="UP001524478"/>
    </source>
</evidence>
<keyword evidence="2" id="KW-1185">Reference proteome</keyword>
<proteinExistence type="predicted"/>
<protein>
    <submittedName>
        <fullName evidence="1">Uncharacterized protein</fullName>
    </submittedName>
</protein>
<sequence>MIAQSYITDIEQDGYLSGSKANEIKSISETNYYIVEVDGTKEKVENGEDVYLNIDVYKTGLFNTCKIESIFVTGMAK</sequence>